<protein>
    <recommendedName>
        <fullName evidence="3">SinR family protein</fullName>
    </recommendedName>
</protein>
<reference evidence="1 2" key="1">
    <citation type="submission" date="2021-06" db="EMBL/GenBank/DDBJ databases">
        <title>Bradyrhizobium sp. S2-11-4 Genome sequencing.</title>
        <authorList>
            <person name="Jin L."/>
        </authorList>
    </citation>
    <scope>NUCLEOTIDE SEQUENCE [LARGE SCALE GENOMIC DNA]</scope>
    <source>
        <strain evidence="1 2">S2-11-4</strain>
    </source>
</reference>
<name>A0A975NVK6_9BRAD</name>
<gene>
    <name evidence="1" type="ORF">KMZ93_19735</name>
</gene>
<evidence type="ECO:0000313" key="1">
    <source>
        <dbReference type="EMBL" id="QWG22193.1"/>
    </source>
</evidence>
<dbReference type="EMBL" id="CP076136">
    <property type="protein sequence ID" value="QWG22193.1"/>
    <property type="molecule type" value="Genomic_DNA"/>
</dbReference>
<evidence type="ECO:0008006" key="3">
    <source>
        <dbReference type="Google" id="ProtNLM"/>
    </source>
</evidence>
<sequence>MPLYMIGYDLHPSDGETYGDLYTALEAIGSGGYWDCLDSTWLVITEKTPTQIRDELERYLKEGDRLLVMRYGEGAAWHGFKDDCQTWLEDNLNVQKP</sequence>
<proteinExistence type="predicted"/>
<dbReference type="RefSeq" id="WP_215602962.1">
    <property type="nucleotide sequence ID" value="NZ_CP076136.1"/>
</dbReference>
<evidence type="ECO:0000313" key="2">
    <source>
        <dbReference type="Proteomes" id="UP000676951"/>
    </source>
</evidence>
<keyword evidence="2" id="KW-1185">Reference proteome</keyword>
<dbReference type="AlphaFoldDB" id="A0A975NVK6"/>
<organism evidence="1 2">
    <name type="scientific">Bradyrhizobium sediminis</name>
    <dbReference type="NCBI Taxonomy" id="2840469"/>
    <lineage>
        <taxon>Bacteria</taxon>
        <taxon>Pseudomonadati</taxon>
        <taxon>Pseudomonadota</taxon>
        <taxon>Alphaproteobacteria</taxon>
        <taxon>Hyphomicrobiales</taxon>
        <taxon>Nitrobacteraceae</taxon>
        <taxon>Bradyrhizobium</taxon>
    </lineage>
</organism>
<dbReference type="Proteomes" id="UP000676951">
    <property type="component" value="Chromosome"/>
</dbReference>
<accession>A0A975NVK6</accession>